<dbReference type="PROSITE" id="PS50850">
    <property type="entry name" value="MFS"/>
    <property type="match status" value="1"/>
</dbReference>
<evidence type="ECO:0000313" key="9">
    <source>
        <dbReference type="EMBL" id="GAK65535.1"/>
    </source>
</evidence>
<feature type="transmembrane region" description="Helical" evidence="7">
    <location>
        <begin position="360"/>
        <end position="379"/>
    </location>
</feature>
<dbReference type="PANTHER" id="PTHR43791">
    <property type="entry name" value="PERMEASE-RELATED"/>
    <property type="match status" value="1"/>
</dbReference>
<name>A0A081CFT9_PSEA2</name>
<feature type="region of interest" description="Disordered" evidence="6">
    <location>
        <begin position="231"/>
        <end position="251"/>
    </location>
</feature>
<dbReference type="Pfam" id="PF07690">
    <property type="entry name" value="MFS_1"/>
    <property type="match status" value="1"/>
</dbReference>
<evidence type="ECO:0000256" key="6">
    <source>
        <dbReference type="SAM" id="MobiDB-lite"/>
    </source>
</evidence>
<sequence length="741" mass="80657">MAVTAAERTDGHSAVLTLNFRTLQRSISNSSRRFADSYSPPACSSSNLLSYSSAYRTGIAPLRLQTAGFQERAILGLRRVVAYTSAPLIQSPREFLDRRRRRGALAIFQPSAHFSPCSRLPAFPPVGIRKPDLAASPFSRPSKGGTARGAPDYVRRARLPNSLCPPDNVDAVGSASLLHPAFVAPGTPAFAIRPHSSLPPQGIKRSLQRFVPQTTTSQQAIVSGIMSSPYYNNRSQGDSPDSASIEKKDDSRLEDGVIMAPVLTAGTTAADAVATTIEDPKETARLIRKLDWHVLPICSVLYLFSFLDRTAIGNARVLGMEKQLKLTDHEYAAALSVFFGLYCLLEVPSNLVLKKIGAKLWLPIIVVVWGLVMLVTGFSKNFESLLAFRILLGAAEAGLFPGVSYYLTILYPRRSIQLRIGLFFSAATIAGAFGGLLAFGLAKAKSGDYQGWSFIFFVEGALTIVAGIVAYFVLFDGIEKAPFLTESEKVYMSDRVQFDGNDIPMNDEFAWKFVWAGLKDWKTLFTLICYVTTITPLYSIALTLPSILKNSLKYNAIDSNLYTVPVYTVAAVTVVIFAYSSDRLGIRFPFICLGTLISGIGWALSLHFSNSHPKVAYGAQFISAAGSYAAFPGVVASLTQTIGGKTKRSVCIAIIVGFGGLAGTISSNIFPKKQAPYYHRAHYINIGMNAVAFSSALAFAGLLHLANKRKQRMIDSGEAARLSKEEIADMGDESPYFKYRY</sequence>
<keyword evidence="3 7" id="KW-0812">Transmembrane</keyword>
<dbReference type="FunFam" id="1.20.1250.20:FF:000034">
    <property type="entry name" value="MFS general substrate transporter"/>
    <property type="match status" value="1"/>
</dbReference>
<keyword evidence="5 7" id="KW-0472">Membrane</keyword>
<comment type="subcellular location">
    <subcellularLocation>
        <location evidence="1">Membrane</location>
        <topology evidence="1">Multi-pass membrane protein</topology>
    </subcellularLocation>
</comment>
<accession>A0A081CFT9</accession>
<dbReference type="InterPro" id="IPR011701">
    <property type="entry name" value="MFS"/>
</dbReference>
<evidence type="ECO:0000256" key="1">
    <source>
        <dbReference type="ARBA" id="ARBA00004141"/>
    </source>
</evidence>
<dbReference type="InterPro" id="IPR020846">
    <property type="entry name" value="MFS_dom"/>
</dbReference>
<feature type="transmembrane region" description="Helical" evidence="7">
    <location>
        <begin position="454"/>
        <end position="474"/>
    </location>
</feature>
<dbReference type="InterPro" id="IPR036259">
    <property type="entry name" value="MFS_trans_sf"/>
</dbReference>
<evidence type="ECO:0000256" key="2">
    <source>
        <dbReference type="ARBA" id="ARBA00022448"/>
    </source>
</evidence>
<dbReference type="GeneID" id="26304663"/>
<proteinExistence type="predicted"/>
<dbReference type="HOGENOM" id="CLU_374673_0_0_1"/>
<evidence type="ECO:0000256" key="7">
    <source>
        <dbReference type="SAM" id="Phobius"/>
    </source>
</evidence>
<dbReference type="Proteomes" id="UP000053758">
    <property type="component" value="Unassembled WGS sequence"/>
</dbReference>
<evidence type="ECO:0000313" key="10">
    <source>
        <dbReference type="Proteomes" id="UP000053758"/>
    </source>
</evidence>
<dbReference type="EMBL" id="DF830076">
    <property type="protein sequence ID" value="GAK65535.1"/>
    <property type="molecule type" value="Genomic_DNA"/>
</dbReference>
<feature type="transmembrane region" description="Helical" evidence="7">
    <location>
        <begin position="385"/>
        <end position="408"/>
    </location>
</feature>
<evidence type="ECO:0000256" key="3">
    <source>
        <dbReference type="ARBA" id="ARBA00022692"/>
    </source>
</evidence>
<keyword evidence="2" id="KW-0813">Transport</keyword>
<feature type="domain" description="Major facilitator superfamily (MFS) profile" evidence="8">
    <location>
        <begin position="294"/>
        <end position="713"/>
    </location>
</feature>
<protein>
    <recommendedName>
        <fullName evidence="8">Major facilitator superfamily (MFS) profile domain-containing protein</fullName>
    </recommendedName>
</protein>
<dbReference type="GO" id="GO:0022857">
    <property type="term" value="F:transmembrane transporter activity"/>
    <property type="evidence" value="ECO:0007669"/>
    <property type="project" value="InterPro"/>
</dbReference>
<organism evidence="9">
    <name type="scientific">Pseudozyma antarctica</name>
    <name type="common">Yeast</name>
    <name type="synonym">Candida antarctica</name>
    <dbReference type="NCBI Taxonomy" id="84753"/>
    <lineage>
        <taxon>Eukaryota</taxon>
        <taxon>Fungi</taxon>
        <taxon>Dikarya</taxon>
        <taxon>Basidiomycota</taxon>
        <taxon>Ustilaginomycotina</taxon>
        <taxon>Ustilaginomycetes</taxon>
        <taxon>Ustilaginales</taxon>
        <taxon>Ustilaginaceae</taxon>
        <taxon>Moesziomyces</taxon>
    </lineage>
</organism>
<feature type="transmembrane region" description="Helical" evidence="7">
    <location>
        <begin position="586"/>
        <end position="605"/>
    </location>
</feature>
<feature type="compositionally biased region" description="Polar residues" evidence="6">
    <location>
        <begin position="231"/>
        <end position="242"/>
    </location>
</feature>
<feature type="transmembrane region" description="Helical" evidence="7">
    <location>
        <begin position="560"/>
        <end position="579"/>
    </location>
</feature>
<dbReference type="PANTHER" id="PTHR43791:SF46">
    <property type="entry name" value="MAJOR FACILITATOR SUPERFAMILY (MFS) PROFILE DOMAIN-CONTAINING PROTEIN-RELATED"/>
    <property type="match status" value="1"/>
</dbReference>
<dbReference type="AlphaFoldDB" id="A0A081CFT9"/>
<dbReference type="SUPFAM" id="SSF103473">
    <property type="entry name" value="MFS general substrate transporter"/>
    <property type="match status" value="1"/>
</dbReference>
<feature type="transmembrane region" description="Helical" evidence="7">
    <location>
        <begin position="420"/>
        <end position="442"/>
    </location>
</feature>
<dbReference type="Gene3D" id="1.20.1250.20">
    <property type="entry name" value="MFS general substrate transporter like domains"/>
    <property type="match status" value="2"/>
</dbReference>
<keyword evidence="10" id="KW-1185">Reference proteome</keyword>
<feature type="transmembrane region" description="Helical" evidence="7">
    <location>
        <begin position="332"/>
        <end position="353"/>
    </location>
</feature>
<evidence type="ECO:0000259" key="8">
    <source>
        <dbReference type="PROSITE" id="PS50850"/>
    </source>
</evidence>
<feature type="transmembrane region" description="Helical" evidence="7">
    <location>
        <begin position="650"/>
        <end position="670"/>
    </location>
</feature>
<feature type="transmembrane region" description="Helical" evidence="7">
    <location>
        <begin position="617"/>
        <end position="638"/>
    </location>
</feature>
<feature type="transmembrane region" description="Helical" evidence="7">
    <location>
        <begin position="524"/>
        <end position="548"/>
    </location>
</feature>
<keyword evidence="4 7" id="KW-1133">Transmembrane helix</keyword>
<evidence type="ECO:0000256" key="4">
    <source>
        <dbReference type="ARBA" id="ARBA00022989"/>
    </source>
</evidence>
<evidence type="ECO:0000256" key="5">
    <source>
        <dbReference type="ARBA" id="ARBA00023136"/>
    </source>
</evidence>
<dbReference type="RefSeq" id="XP_014656198.1">
    <property type="nucleotide sequence ID" value="XM_014800712.1"/>
</dbReference>
<feature type="transmembrane region" description="Helical" evidence="7">
    <location>
        <begin position="682"/>
        <end position="706"/>
    </location>
</feature>
<dbReference type="FunFam" id="1.20.1250.20:FF:000013">
    <property type="entry name" value="MFS general substrate transporter"/>
    <property type="match status" value="1"/>
</dbReference>
<dbReference type="GO" id="GO:0016020">
    <property type="term" value="C:membrane"/>
    <property type="evidence" value="ECO:0007669"/>
    <property type="project" value="UniProtKB-SubCell"/>
</dbReference>
<reference evidence="9" key="1">
    <citation type="submission" date="2014-07" db="EMBL/GenBank/DDBJ databases">
        <title>Draft genome sequence of the yeast Pseudozyma antarctica JCM 10317 known as a producer of lipase B which used in a wide range of industrial applications.</title>
        <authorList>
            <person name="Morita T."/>
            <person name="Saika A."/>
            <person name="Koike H."/>
        </authorList>
    </citation>
    <scope>NUCLEOTIDE SEQUENCE</scope>
    <source>
        <strain evidence="9">JCM 10317</strain>
    </source>
</reference>
<gene>
    <name evidence="9" type="ORF">PAN0_009d3752</name>
</gene>